<dbReference type="Proteomes" id="UP000070505">
    <property type="component" value="Unassembled WGS sequence"/>
</dbReference>
<dbReference type="InterPro" id="IPR003784">
    <property type="entry name" value="BioY"/>
</dbReference>
<evidence type="ECO:0000256" key="9">
    <source>
        <dbReference type="SAM" id="Phobius"/>
    </source>
</evidence>
<keyword evidence="4 8" id="KW-1003">Cell membrane</keyword>
<evidence type="ECO:0000256" key="1">
    <source>
        <dbReference type="ARBA" id="ARBA00004651"/>
    </source>
</evidence>
<keyword evidence="3 8" id="KW-0813">Transport</keyword>
<evidence type="ECO:0000256" key="5">
    <source>
        <dbReference type="ARBA" id="ARBA00022692"/>
    </source>
</evidence>
<dbReference type="PANTHER" id="PTHR34295:SF4">
    <property type="entry name" value="BIOTIN TRANSPORTER BIOY-RELATED"/>
    <property type="match status" value="1"/>
</dbReference>
<dbReference type="Gene3D" id="1.10.1760.20">
    <property type="match status" value="1"/>
</dbReference>
<evidence type="ECO:0000256" key="2">
    <source>
        <dbReference type="ARBA" id="ARBA00010692"/>
    </source>
</evidence>
<protein>
    <recommendedName>
        <fullName evidence="8">Biotin transporter</fullName>
    </recommendedName>
</protein>
<evidence type="ECO:0000256" key="3">
    <source>
        <dbReference type="ARBA" id="ARBA00022448"/>
    </source>
</evidence>
<dbReference type="EMBL" id="LSRC01000021">
    <property type="protein sequence ID" value="KXI17720.1"/>
    <property type="molecule type" value="Genomic_DNA"/>
</dbReference>
<dbReference type="GO" id="GO:0005886">
    <property type="term" value="C:plasma membrane"/>
    <property type="evidence" value="ECO:0007669"/>
    <property type="project" value="UniProtKB-SubCell"/>
</dbReference>
<comment type="subcellular location">
    <subcellularLocation>
        <location evidence="1 8">Cell membrane</location>
        <topology evidence="1 8">Multi-pass membrane protein</topology>
    </subcellularLocation>
</comment>
<evidence type="ECO:0000256" key="6">
    <source>
        <dbReference type="ARBA" id="ARBA00022989"/>
    </source>
</evidence>
<reference evidence="10 11" key="1">
    <citation type="submission" date="2016-02" db="EMBL/GenBank/DDBJ databases">
        <authorList>
            <person name="Wen L."/>
            <person name="He K."/>
            <person name="Yang H."/>
        </authorList>
    </citation>
    <scope>NUCLEOTIDE SEQUENCE [LARGE SCALE GENOMIC DNA]</scope>
    <source>
        <strain evidence="10 11">CMW7778B</strain>
    </source>
</reference>
<dbReference type="PIRSF" id="PIRSF016661">
    <property type="entry name" value="BioY"/>
    <property type="match status" value="1"/>
</dbReference>
<feature type="transmembrane region" description="Helical" evidence="9">
    <location>
        <begin position="92"/>
        <end position="109"/>
    </location>
</feature>
<keyword evidence="6 9" id="KW-1133">Transmembrane helix</keyword>
<accession>A0A135Z7T1</accession>
<dbReference type="PATRIC" id="fig|2702.101.peg.603"/>
<feature type="transmembrane region" description="Helical" evidence="9">
    <location>
        <begin position="45"/>
        <end position="63"/>
    </location>
</feature>
<dbReference type="GO" id="GO:0015225">
    <property type="term" value="F:biotin transmembrane transporter activity"/>
    <property type="evidence" value="ECO:0007669"/>
    <property type="project" value="UniProtKB-UniRule"/>
</dbReference>
<gene>
    <name evidence="10" type="ORF">HMPREF3230_00616</name>
</gene>
<dbReference type="PANTHER" id="PTHR34295">
    <property type="entry name" value="BIOTIN TRANSPORTER BIOY"/>
    <property type="match status" value="1"/>
</dbReference>
<evidence type="ECO:0000256" key="4">
    <source>
        <dbReference type="ARBA" id="ARBA00022475"/>
    </source>
</evidence>
<feature type="transmembrane region" description="Helical" evidence="9">
    <location>
        <begin position="115"/>
        <end position="137"/>
    </location>
</feature>
<feature type="transmembrane region" description="Helical" evidence="9">
    <location>
        <begin position="158"/>
        <end position="178"/>
    </location>
</feature>
<dbReference type="Pfam" id="PF02632">
    <property type="entry name" value="BioY"/>
    <property type="match status" value="1"/>
</dbReference>
<organism evidence="10 11">
    <name type="scientific">Gardnerella vaginalis</name>
    <dbReference type="NCBI Taxonomy" id="2702"/>
    <lineage>
        <taxon>Bacteria</taxon>
        <taxon>Bacillati</taxon>
        <taxon>Actinomycetota</taxon>
        <taxon>Actinomycetes</taxon>
        <taxon>Bifidobacteriales</taxon>
        <taxon>Bifidobacteriaceae</taxon>
        <taxon>Gardnerella</taxon>
    </lineage>
</organism>
<name>A0A135Z7T1_GARVA</name>
<feature type="transmembrane region" description="Helical" evidence="9">
    <location>
        <begin position="198"/>
        <end position="223"/>
    </location>
</feature>
<dbReference type="AlphaFoldDB" id="A0A135Z7T1"/>
<keyword evidence="5 9" id="KW-0812">Transmembrane</keyword>
<evidence type="ECO:0000256" key="8">
    <source>
        <dbReference type="PIRNR" id="PIRNR016661"/>
    </source>
</evidence>
<evidence type="ECO:0000313" key="11">
    <source>
        <dbReference type="Proteomes" id="UP000070505"/>
    </source>
</evidence>
<comment type="caution">
    <text evidence="10">The sequence shown here is derived from an EMBL/GenBank/DDBJ whole genome shotgun (WGS) entry which is preliminary data.</text>
</comment>
<evidence type="ECO:0000313" key="10">
    <source>
        <dbReference type="EMBL" id="KXI17720.1"/>
    </source>
</evidence>
<keyword evidence="7 8" id="KW-0472">Membrane</keyword>
<comment type="similarity">
    <text evidence="2 8">Belongs to the BioY family.</text>
</comment>
<feature type="transmembrane region" description="Helical" evidence="9">
    <location>
        <begin position="69"/>
        <end position="85"/>
    </location>
</feature>
<evidence type="ECO:0000256" key="7">
    <source>
        <dbReference type="ARBA" id="ARBA00023136"/>
    </source>
</evidence>
<proteinExistence type="inferred from homology"/>
<sequence>MFLSTGKINERRLIMSNLDNTTKCTTSSRLLENVNYAARWIAKPALLTVLLALSTMAGAIYLPITPVPITLQTLVLCIIGLTLTWREGIASVVMYLALGATGLPVFAGFKGGLAVLVGPTAGFLVGFIFGVAATAALKRIFDIALDAMMPERSFKKTFVRFCTYSVASIIGTIVIYAFGIFGQSYLTGMALQTAASTLIIFMIGDLIKAFAASAICSGLYNALNKKRA</sequence>